<evidence type="ECO:0000256" key="2">
    <source>
        <dbReference type="ARBA" id="ARBA00022692"/>
    </source>
</evidence>
<keyword evidence="2" id="KW-0812">Transmembrane</keyword>
<reference evidence="9" key="1">
    <citation type="journal article" date="2019" name="Int. J. Syst. Evol. Microbiol.">
        <title>The Global Catalogue of Microorganisms (GCM) 10K type strain sequencing project: providing services to taxonomists for standard genome sequencing and annotation.</title>
        <authorList>
            <consortium name="The Broad Institute Genomics Platform"/>
            <consortium name="The Broad Institute Genome Sequencing Center for Infectious Disease"/>
            <person name="Wu L."/>
            <person name="Ma J."/>
        </authorList>
    </citation>
    <scope>NUCLEOTIDE SEQUENCE [LARGE SCALE GENOMIC DNA]</scope>
    <source>
        <strain evidence="9">CGMCC 1.16275</strain>
    </source>
</reference>
<keyword evidence="9" id="KW-1185">Reference proteome</keyword>
<feature type="compositionally biased region" description="Low complexity" evidence="5">
    <location>
        <begin position="313"/>
        <end position="322"/>
    </location>
</feature>
<dbReference type="PANTHER" id="PTHR30367:SF12">
    <property type="entry name" value="P-HYDROXYBENZOIC ACID EFFLUX PUMP SUBUNIT AAEA"/>
    <property type="match status" value="1"/>
</dbReference>
<dbReference type="PANTHER" id="PTHR30367">
    <property type="entry name" value="P-HYDROXYBENZOIC ACID EFFLUX PUMP SUBUNIT AAEA-RELATED"/>
    <property type="match status" value="1"/>
</dbReference>
<evidence type="ECO:0000256" key="4">
    <source>
        <dbReference type="ARBA" id="ARBA00023136"/>
    </source>
</evidence>
<protein>
    <submittedName>
        <fullName evidence="8">Efflux RND transporter periplasmic adaptor subunit</fullName>
    </submittedName>
</protein>
<dbReference type="EMBL" id="JBHTCM010000004">
    <property type="protein sequence ID" value="MFC7332309.1"/>
    <property type="molecule type" value="Genomic_DNA"/>
</dbReference>
<dbReference type="Gene3D" id="2.40.50.100">
    <property type="match status" value="1"/>
</dbReference>
<name>A0ABW2KQN1_9PROT</name>
<evidence type="ECO:0000256" key="5">
    <source>
        <dbReference type="SAM" id="MobiDB-lite"/>
    </source>
</evidence>
<dbReference type="InterPro" id="IPR006143">
    <property type="entry name" value="RND_pump_MFP"/>
</dbReference>
<dbReference type="Proteomes" id="UP001596456">
    <property type="component" value="Unassembled WGS sequence"/>
</dbReference>
<dbReference type="SUPFAM" id="SSF111369">
    <property type="entry name" value="HlyD-like secretion proteins"/>
    <property type="match status" value="1"/>
</dbReference>
<dbReference type="RefSeq" id="WP_377356611.1">
    <property type="nucleotide sequence ID" value="NZ_JBHTCM010000004.1"/>
</dbReference>
<organism evidence="8 9">
    <name type="scientific">Rhodocista pekingensis</name>
    <dbReference type="NCBI Taxonomy" id="201185"/>
    <lineage>
        <taxon>Bacteria</taxon>
        <taxon>Pseudomonadati</taxon>
        <taxon>Pseudomonadota</taxon>
        <taxon>Alphaproteobacteria</taxon>
        <taxon>Rhodospirillales</taxon>
        <taxon>Azospirillaceae</taxon>
        <taxon>Rhodocista</taxon>
    </lineage>
</organism>
<evidence type="ECO:0000259" key="6">
    <source>
        <dbReference type="Pfam" id="PF25917"/>
    </source>
</evidence>
<feature type="domain" description="p-hydroxybenzoic acid efflux pump subunit AaeA-like beta-barrel" evidence="7">
    <location>
        <begin position="189"/>
        <end position="285"/>
    </location>
</feature>
<dbReference type="InterPro" id="IPR050393">
    <property type="entry name" value="MFP_Efflux_Pump"/>
</dbReference>
<dbReference type="Pfam" id="PF25963">
    <property type="entry name" value="Beta-barrel_AAEA"/>
    <property type="match status" value="1"/>
</dbReference>
<dbReference type="NCBIfam" id="TIGR01730">
    <property type="entry name" value="RND_mfp"/>
    <property type="match status" value="1"/>
</dbReference>
<sequence length="330" mass="34832">MKPLLFLLGRYALTLGVVVVSAVVAMQAWNQYERTPWTRDGRVGVDVIQIAPEVSGTVRSVAVADNQYVERGDILYEIDPERLRLAVALAEADVEAKRQDMIVRQATARRHGQLRNVVSQEAAQQSSGAAAVASAAYQAAVAALDLARLDLARSTIRSPVAGYVTNLKLRPGDYATAGTTKVAILDASSFWITGYFEETKIHKIRVGSPARIMLMGFDRPVTGHVESIGRGIENSNDAPGHLGLPNVAATFSWVRLAQRIPVRIDIDEMPSGMELAAGMTATVEIIPANAETTSMTGGFQGLGSGAASGGASSGNTGRAAGGVVSSVTSR</sequence>
<dbReference type="InterPro" id="IPR058625">
    <property type="entry name" value="MdtA-like_BSH"/>
</dbReference>
<dbReference type="Gene3D" id="2.40.30.170">
    <property type="match status" value="1"/>
</dbReference>
<evidence type="ECO:0000259" key="7">
    <source>
        <dbReference type="Pfam" id="PF25963"/>
    </source>
</evidence>
<evidence type="ECO:0000256" key="1">
    <source>
        <dbReference type="ARBA" id="ARBA00009477"/>
    </source>
</evidence>
<keyword evidence="3" id="KW-1133">Transmembrane helix</keyword>
<dbReference type="InterPro" id="IPR058634">
    <property type="entry name" value="AaeA-lik-b-barrel"/>
</dbReference>
<feature type="domain" description="Multidrug resistance protein MdtA-like barrel-sandwich hybrid" evidence="6">
    <location>
        <begin position="47"/>
        <end position="185"/>
    </location>
</feature>
<evidence type="ECO:0000313" key="8">
    <source>
        <dbReference type="EMBL" id="MFC7332309.1"/>
    </source>
</evidence>
<comment type="similarity">
    <text evidence="1">Belongs to the membrane fusion protein (MFP) (TC 8.A.1) family.</text>
</comment>
<dbReference type="Pfam" id="PF25917">
    <property type="entry name" value="BSH_RND"/>
    <property type="match status" value="1"/>
</dbReference>
<comment type="caution">
    <text evidence="8">The sequence shown here is derived from an EMBL/GenBank/DDBJ whole genome shotgun (WGS) entry which is preliminary data.</text>
</comment>
<feature type="region of interest" description="Disordered" evidence="5">
    <location>
        <begin position="305"/>
        <end position="330"/>
    </location>
</feature>
<accession>A0ABW2KQN1</accession>
<keyword evidence="4" id="KW-0472">Membrane</keyword>
<evidence type="ECO:0000313" key="9">
    <source>
        <dbReference type="Proteomes" id="UP001596456"/>
    </source>
</evidence>
<proteinExistence type="inferred from homology"/>
<evidence type="ECO:0000256" key="3">
    <source>
        <dbReference type="ARBA" id="ARBA00022989"/>
    </source>
</evidence>
<gene>
    <name evidence="8" type="ORF">ACFQPS_03980</name>
</gene>